<feature type="non-terminal residue" evidence="1">
    <location>
        <position position="1"/>
    </location>
</feature>
<proteinExistence type="predicted"/>
<organism evidence="1 2">
    <name type="scientific">Racocetra persica</name>
    <dbReference type="NCBI Taxonomy" id="160502"/>
    <lineage>
        <taxon>Eukaryota</taxon>
        <taxon>Fungi</taxon>
        <taxon>Fungi incertae sedis</taxon>
        <taxon>Mucoromycota</taxon>
        <taxon>Glomeromycotina</taxon>
        <taxon>Glomeromycetes</taxon>
        <taxon>Diversisporales</taxon>
        <taxon>Gigasporaceae</taxon>
        <taxon>Racocetra</taxon>
    </lineage>
</organism>
<dbReference type="Proteomes" id="UP000789920">
    <property type="component" value="Unassembled WGS sequence"/>
</dbReference>
<evidence type="ECO:0000313" key="1">
    <source>
        <dbReference type="EMBL" id="CAG8768548.1"/>
    </source>
</evidence>
<keyword evidence="2" id="KW-1185">Reference proteome</keyword>
<gene>
    <name evidence="1" type="ORF">RPERSI_LOCUS16115</name>
</gene>
<reference evidence="1" key="1">
    <citation type="submission" date="2021-06" db="EMBL/GenBank/DDBJ databases">
        <authorList>
            <person name="Kallberg Y."/>
            <person name="Tangrot J."/>
            <person name="Rosling A."/>
        </authorList>
    </citation>
    <scope>NUCLEOTIDE SEQUENCE</scope>
    <source>
        <strain evidence="1">MA461A</strain>
    </source>
</reference>
<protein>
    <submittedName>
        <fullName evidence="1">36041_t:CDS:1</fullName>
    </submittedName>
</protein>
<comment type="caution">
    <text evidence="1">The sequence shown here is derived from an EMBL/GenBank/DDBJ whole genome shotgun (WGS) entry which is preliminary data.</text>
</comment>
<sequence length="55" mass="6133">PDLVNDKRVQMPPQTSTGATHIPNPSFLVPGFMSRFLPLISSNALYFEFLKNGLQ</sequence>
<dbReference type="EMBL" id="CAJVQC010039443">
    <property type="protein sequence ID" value="CAG8768548.1"/>
    <property type="molecule type" value="Genomic_DNA"/>
</dbReference>
<name>A0ACA9QXW6_9GLOM</name>
<feature type="non-terminal residue" evidence="1">
    <location>
        <position position="55"/>
    </location>
</feature>
<accession>A0ACA9QXW6</accession>
<evidence type="ECO:0000313" key="2">
    <source>
        <dbReference type="Proteomes" id="UP000789920"/>
    </source>
</evidence>